<dbReference type="Gene3D" id="3.30.710.10">
    <property type="entry name" value="Potassium Channel Kv1.1, Chain A"/>
    <property type="match status" value="1"/>
</dbReference>
<dbReference type="EMBL" id="SEYY01000682">
    <property type="protein sequence ID" value="KAB7506738.1"/>
    <property type="molecule type" value="Genomic_DNA"/>
</dbReference>
<gene>
    <name evidence="4" type="primary">bab1_4</name>
    <name evidence="4" type="ORF">Anas_02551</name>
</gene>
<accession>A0A5N5TKQ2</accession>
<evidence type="ECO:0000256" key="1">
    <source>
        <dbReference type="ARBA" id="ARBA00023242"/>
    </source>
</evidence>
<feature type="region of interest" description="Disordered" evidence="2">
    <location>
        <begin position="109"/>
        <end position="137"/>
    </location>
</feature>
<dbReference type="PANTHER" id="PTHR23110:SF109">
    <property type="entry name" value="FI07618P-RELATED"/>
    <property type="match status" value="1"/>
</dbReference>
<protein>
    <submittedName>
        <fullName evidence="4">Protein bric-a-brac 1</fullName>
    </submittedName>
</protein>
<name>A0A5N5TKQ2_9CRUS</name>
<feature type="compositionally biased region" description="Low complexity" evidence="2">
    <location>
        <begin position="112"/>
        <end position="135"/>
    </location>
</feature>
<proteinExistence type="predicted"/>
<keyword evidence="1" id="KW-0539">Nucleus</keyword>
<dbReference type="OrthoDB" id="6350788at2759"/>
<feature type="non-terminal residue" evidence="4">
    <location>
        <position position="547"/>
    </location>
</feature>
<keyword evidence="5" id="KW-1185">Reference proteome</keyword>
<evidence type="ECO:0000259" key="3">
    <source>
        <dbReference type="PROSITE" id="PS50097"/>
    </source>
</evidence>
<evidence type="ECO:0000256" key="2">
    <source>
        <dbReference type="SAM" id="MobiDB-lite"/>
    </source>
</evidence>
<dbReference type="PANTHER" id="PTHR23110">
    <property type="entry name" value="BTB DOMAIN TRANSCRIPTION FACTOR"/>
    <property type="match status" value="1"/>
</dbReference>
<evidence type="ECO:0000313" key="5">
    <source>
        <dbReference type="Proteomes" id="UP000326759"/>
    </source>
</evidence>
<dbReference type="Proteomes" id="UP000326759">
    <property type="component" value="Unassembled WGS sequence"/>
</dbReference>
<feature type="region of interest" description="Disordered" evidence="2">
    <location>
        <begin position="215"/>
        <end position="250"/>
    </location>
</feature>
<feature type="domain" description="BTB" evidence="3">
    <location>
        <begin position="32"/>
        <end position="93"/>
    </location>
</feature>
<dbReference type="SUPFAM" id="SSF54695">
    <property type="entry name" value="POZ domain"/>
    <property type="match status" value="1"/>
</dbReference>
<evidence type="ECO:0000313" key="4">
    <source>
        <dbReference type="EMBL" id="KAB7506738.1"/>
    </source>
</evidence>
<dbReference type="InterPro" id="IPR011333">
    <property type="entry name" value="SKP1/BTB/POZ_sf"/>
</dbReference>
<dbReference type="GO" id="GO:0005634">
    <property type="term" value="C:nucleus"/>
    <property type="evidence" value="ECO:0007669"/>
    <property type="project" value="TreeGrafter"/>
</dbReference>
<dbReference type="InterPro" id="IPR000210">
    <property type="entry name" value="BTB/POZ_dom"/>
</dbReference>
<dbReference type="Pfam" id="PF00651">
    <property type="entry name" value="BTB"/>
    <property type="match status" value="1"/>
</dbReference>
<feature type="compositionally biased region" description="Polar residues" evidence="2">
    <location>
        <begin position="218"/>
        <end position="227"/>
    </location>
</feature>
<sequence length="547" mass="61985">MDISHNFRFRWNDHVPHLSQVFSELRFEEVYCDTTLITEDGFIMKAHGAVLITTSRYFERVLADVTPDQHPIIVLKGINYEELSFLLDYIYQGVTQKLLAPSVSSATEARDSPSCSSSSKSPSPLSPQSPNSPSSDVYVQSFSLKTDHEEMSDDIAYENSKNRLNYVEKSVGTERSFDTSEYVASTSSKHPVLSSEYLDQTLGIDLSLSRGSCEENVKNSGKNSNIQEEAPLRKRKIMHSDEGPSTSELNSKYEEEKMPEGLILHQKKKCAIPRAFLLVRKRSLSNQTGTLHSKIFLLSSTRDKHDTSVNKPKNVMNFDDDSHPVSDSHVEVLCSDGALTISVTADSSHHSLNSLNPAQLSLSLKKVKKKKWKIKREKLIVKRESLECKKKANEHEDQENRVIKRLKSHAIQTDSYMSEPLSVHCDPPFPSEDEQKQMSGIKNKFQNNLDEDKMEREKESTTTEDEEVCSALLTTKKSNKINEERKTRNISCISPLTLFTLPPAKEKEKQTRTTLTLEEKIKVIQAFLDGYAAIPSTVCIHLRFNYI</sequence>
<dbReference type="AlphaFoldDB" id="A0A5N5TKQ2"/>
<dbReference type="PROSITE" id="PS50097">
    <property type="entry name" value="BTB"/>
    <property type="match status" value="1"/>
</dbReference>
<organism evidence="4 5">
    <name type="scientific">Armadillidium nasatum</name>
    <dbReference type="NCBI Taxonomy" id="96803"/>
    <lineage>
        <taxon>Eukaryota</taxon>
        <taxon>Metazoa</taxon>
        <taxon>Ecdysozoa</taxon>
        <taxon>Arthropoda</taxon>
        <taxon>Crustacea</taxon>
        <taxon>Multicrustacea</taxon>
        <taxon>Malacostraca</taxon>
        <taxon>Eumalacostraca</taxon>
        <taxon>Peracarida</taxon>
        <taxon>Isopoda</taxon>
        <taxon>Oniscidea</taxon>
        <taxon>Crinocheta</taxon>
        <taxon>Armadillidiidae</taxon>
        <taxon>Armadillidium</taxon>
    </lineage>
</organism>
<comment type="caution">
    <text evidence="4">The sequence shown here is derived from an EMBL/GenBank/DDBJ whole genome shotgun (WGS) entry which is preliminary data.</text>
</comment>
<dbReference type="GO" id="GO:0006357">
    <property type="term" value="P:regulation of transcription by RNA polymerase II"/>
    <property type="evidence" value="ECO:0007669"/>
    <property type="project" value="TreeGrafter"/>
</dbReference>
<reference evidence="4 5" key="1">
    <citation type="journal article" date="2019" name="PLoS Biol.">
        <title>Sex chromosomes control vertical transmission of feminizing Wolbachia symbionts in an isopod.</title>
        <authorList>
            <person name="Becking T."/>
            <person name="Chebbi M.A."/>
            <person name="Giraud I."/>
            <person name="Moumen B."/>
            <person name="Laverre T."/>
            <person name="Caubet Y."/>
            <person name="Peccoud J."/>
            <person name="Gilbert C."/>
            <person name="Cordaux R."/>
        </authorList>
    </citation>
    <scope>NUCLEOTIDE SEQUENCE [LARGE SCALE GENOMIC DNA]</scope>
    <source>
        <strain evidence="4">ANa2</strain>
        <tissue evidence="4">Whole body excluding digestive tract and cuticle</tissue>
    </source>
</reference>
<dbReference type="InterPro" id="IPR051095">
    <property type="entry name" value="Dros_DevTransReg"/>
</dbReference>